<dbReference type="InterPro" id="IPR005021">
    <property type="entry name" value="Terminase_largesu-like"/>
</dbReference>
<keyword evidence="4" id="KW-1185">Reference proteome</keyword>
<comment type="caution">
    <text evidence="3">The sequence shown here is derived from an EMBL/GenBank/DDBJ whole genome shotgun (WGS) entry which is preliminary data.</text>
</comment>
<dbReference type="Gene3D" id="3.40.50.300">
    <property type="entry name" value="P-loop containing nucleotide triphosphate hydrolases"/>
    <property type="match status" value="1"/>
</dbReference>
<evidence type="ECO:0000313" key="4">
    <source>
        <dbReference type="Proteomes" id="UP001595632"/>
    </source>
</evidence>
<dbReference type="EMBL" id="JBHRTB010000010">
    <property type="protein sequence ID" value="MFC3145312.1"/>
    <property type="molecule type" value="Genomic_DNA"/>
</dbReference>
<dbReference type="InterPro" id="IPR046461">
    <property type="entry name" value="TerL_ATPase"/>
</dbReference>
<evidence type="ECO:0000259" key="1">
    <source>
        <dbReference type="Pfam" id="PF03354"/>
    </source>
</evidence>
<dbReference type="RefSeq" id="WP_275635134.1">
    <property type="nucleotide sequence ID" value="NZ_JARGYD010000020.1"/>
</dbReference>
<organism evidence="3 4">
    <name type="scientific">Psychromarinibacter halotolerans</name>
    <dbReference type="NCBI Taxonomy" id="1775175"/>
    <lineage>
        <taxon>Bacteria</taxon>
        <taxon>Pseudomonadati</taxon>
        <taxon>Pseudomonadota</taxon>
        <taxon>Alphaproteobacteria</taxon>
        <taxon>Rhodobacterales</taxon>
        <taxon>Paracoccaceae</taxon>
        <taxon>Psychromarinibacter</taxon>
    </lineage>
</organism>
<proteinExistence type="predicted"/>
<dbReference type="PANTHER" id="PTHR41287:SF1">
    <property type="entry name" value="PROTEIN YMFN"/>
    <property type="match status" value="1"/>
</dbReference>
<evidence type="ECO:0000313" key="3">
    <source>
        <dbReference type="EMBL" id="MFC3145312.1"/>
    </source>
</evidence>
<gene>
    <name evidence="3" type="ORF">ACFOGP_21510</name>
</gene>
<feature type="domain" description="Terminase large subunit-like ATPase" evidence="1">
    <location>
        <begin position="81"/>
        <end position="249"/>
    </location>
</feature>
<name>A0ABV7GZV5_9RHOB</name>
<sequence>MLDAVQIDDGFAPDPAWSTALPDWERRITNRLTLIPDLPLFDAVADKALRIFKRLKVPDLIGTPTYGEVCDDWVFDFVRVIFGSYDPETKRRMIREFFLLVPKKNGKSAIAAAIVVTAAILNERPNAEAILIAPTQEISGIAYRQAAGIINLDPDLKALFRVQGQMKKITHHTTGCEIKILSADGDVVTGSKAAIILIDETHVLGSKQKAPQIFLELRGGLKSRPEGFMLQITTQSKERPTGQFEKELQRARAVRDGKLALPMLAVMYELPDEMSEAEAWRDPSTWSMVNPNLGRSIHARDLADDLAAAEADGPEALALFASQHLNVQVGLGLKTGRWVGADYWEQATREGLSFEDILETSEVVVAGVDGGGLDDLLGFCVLGRHAETKIWQAWSMAWADRDVLTLRKSIAPELEALAEAGDLVLVDNIEDEANPEIVELCRRIRDANLFPEQDGIGMDPEGVGSIIDALVAEGFRIEDIRAISQGYKLNAAIKTTPVKLKNGRMIHGGQRLMEWCVGNAKTEARGNAVIVTKAQSGTAKIDPLMALFDAVQLMSWNPVAANKTGAIVIGPDYEVA</sequence>
<dbReference type="InterPro" id="IPR027417">
    <property type="entry name" value="P-loop_NTPase"/>
</dbReference>
<protein>
    <submittedName>
        <fullName evidence="3">Terminase large subunit</fullName>
    </submittedName>
</protein>
<evidence type="ECO:0000259" key="2">
    <source>
        <dbReference type="Pfam" id="PF20441"/>
    </source>
</evidence>
<feature type="domain" description="Terminase large subunit-like endonuclease" evidence="2">
    <location>
        <begin position="273"/>
        <end position="552"/>
    </location>
</feature>
<dbReference type="PANTHER" id="PTHR41287">
    <property type="match status" value="1"/>
</dbReference>
<accession>A0ABV7GZV5</accession>
<dbReference type="Pfam" id="PF03354">
    <property type="entry name" value="TerL_ATPase"/>
    <property type="match status" value="1"/>
</dbReference>
<dbReference type="InterPro" id="IPR046462">
    <property type="entry name" value="TerL_nuclease"/>
</dbReference>
<dbReference type="Pfam" id="PF20441">
    <property type="entry name" value="TerL_nuclease"/>
    <property type="match status" value="1"/>
</dbReference>
<reference evidence="4" key="1">
    <citation type="journal article" date="2019" name="Int. J. Syst. Evol. Microbiol.">
        <title>The Global Catalogue of Microorganisms (GCM) 10K type strain sequencing project: providing services to taxonomists for standard genome sequencing and annotation.</title>
        <authorList>
            <consortium name="The Broad Institute Genomics Platform"/>
            <consortium name="The Broad Institute Genome Sequencing Center for Infectious Disease"/>
            <person name="Wu L."/>
            <person name="Ma J."/>
        </authorList>
    </citation>
    <scope>NUCLEOTIDE SEQUENCE [LARGE SCALE GENOMIC DNA]</scope>
    <source>
        <strain evidence="4">KCTC 52366</strain>
    </source>
</reference>
<dbReference type="Proteomes" id="UP001595632">
    <property type="component" value="Unassembled WGS sequence"/>
</dbReference>